<dbReference type="InterPro" id="IPR036271">
    <property type="entry name" value="Tet_transcr_reg_TetR-rel_C_sf"/>
</dbReference>
<accession>A0A199NSX4</accession>
<proteinExistence type="predicted"/>
<keyword evidence="1 2" id="KW-0238">DNA-binding</keyword>
<dbReference type="PROSITE" id="PS50977">
    <property type="entry name" value="HTH_TETR_2"/>
    <property type="match status" value="1"/>
</dbReference>
<reference evidence="5" key="1">
    <citation type="submission" date="2016-06" db="EMBL/GenBank/DDBJ databases">
        <title>Identification of putative biosynthetic pathways for the production of bioactive secondary metabolites by the marine actinomycete Kocuria kristinae RUTW2-3.</title>
        <authorList>
            <person name="Waterworth S.C."/>
            <person name="Walmsley T.A."/>
            <person name="Matongo T."/>
            <person name="Davies-Coleman M.T."/>
            <person name="Dorrington R.A."/>
        </authorList>
    </citation>
    <scope>NUCLEOTIDE SEQUENCE [LARGE SCALE GENOMIC DNA]</scope>
    <source>
        <strain evidence="5">RUTW2-3</strain>
    </source>
</reference>
<dbReference type="InterPro" id="IPR050109">
    <property type="entry name" value="HTH-type_TetR-like_transc_reg"/>
</dbReference>
<dbReference type="SUPFAM" id="SSF48498">
    <property type="entry name" value="Tetracyclin repressor-like, C-terminal domain"/>
    <property type="match status" value="1"/>
</dbReference>
<keyword evidence="6" id="KW-1185">Reference proteome</keyword>
<evidence type="ECO:0000313" key="6">
    <source>
        <dbReference type="Proteomes" id="UP000053171"/>
    </source>
</evidence>
<evidence type="ECO:0000256" key="3">
    <source>
        <dbReference type="SAM" id="MobiDB-lite"/>
    </source>
</evidence>
<sequence>MPKIVDHRARREELAQAAIDLMAEQGLAAASVRAVAQRAACSAGAMRHYFPDHQGLLRFAGEHLTEQLARRILAIGFEGAEEDAPARVCRLCEELLPLDERRRRELIAYAELASLDREDAYWRGYRQEQNRRLRAFAARCVGLLATARERDGQDREGPVGADDAPGRERGRLEQTQRLARRLHWCLDGLAAQEIIYPGALDPRQMREHLAEVVADLDAELADGP</sequence>
<comment type="caution">
    <text evidence="5">The sequence shown here is derived from an EMBL/GenBank/DDBJ whole genome shotgun (WGS) entry which is preliminary data.</text>
</comment>
<evidence type="ECO:0000256" key="1">
    <source>
        <dbReference type="ARBA" id="ARBA00023125"/>
    </source>
</evidence>
<evidence type="ECO:0000313" key="5">
    <source>
        <dbReference type="EMBL" id="OAX51703.1"/>
    </source>
</evidence>
<dbReference type="PANTHER" id="PTHR30055">
    <property type="entry name" value="HTH-TYPE TRANSCRIPTIONAL REGULATOR RUTR"/>
    <property type="match status" value="1"/>
</dbReference>
<dbReference type="InterPro" id="IPR001647">
    <property type="entry name" value="HTH_TetR"/>
</dbReference>
<dbReference type="Pfam" id="PF00440">
    <property type="entry name" value="TetR_N"/>
    <property type="match status" value="1"/>
</dbReference>
<dbReference type="Proteomes" id="UP000053171">
    <property type="component" value="Unassembled WGS sequence"/>
</dbReference>
<evidence type="ECO:0000256" key="2">
    <source>
        <dbReference type="PROSITE-ProRule" id="PRU00335"/>
    </source>
</evidence>
<dbReference type="PANTHER" id="PTHR30055:SF226">
    <property type="entry name" value="HTH-TYPE TRANSCRIPTIONAL REGULATOR PKSA"/>
    <property type="match status" value="1"/>
</dbReference>
<feature type="domain" description="HTH tetR-type" evidence="4">
    <location>
        <begin position="8"/>
        <end position="68"/>
    </location>
</feature>
<feature type="DNA-binding region" description="H-T-H motif" evidence="2">
    <location>
        <begin position="31"/>
        <end position="50"/>
    </location>
</feature>
<dbReference type="EMBL" id="LJBJ02000013">
    <property type="protein sequence ID" value="OAX51703.1"/>
    <property type="molecule type" value="Genomic_DNA"/>
</dbReference>
<evidence type="ECO:0000259" key="4">
    <source>
        <dbReference type="PROSITE" id="PS50977"/>
    </source>
</evidence>
<gene>
    <name evidence="5" type="ORF">AN277_0207205</name>
</gene>
<protein>
    <recommendedName>
        <fullName evidence="4">HTH tetR-type domain-containing protein</fullName>
    </recommendedName>
</protein>
<dbReference type="InterPro" id="IPR009057">
    <property type="entry name" value="Homeodomain-like_sf"/>
</dbReference>
<dbReference type="SUPFAM" id="SSF46689">
    <property type="entry name" value="Homeodomain-like"/>
    <property type="match status" value="1"/>
</dbReference>
<feature type="region of interest" description="Disordered" evidence="3">
    <location>
        <begin position="151"/>
        <end position="171"/>
    </location>
</feature>
<dbReference type="RefSeq" id="WP_055684680.1">
    <property type="nucleotide sequence ID" value="NZ_JAZBHS010000007.1"/>
</dbReference>
<dbReference type="Gene3D" id="1.10.357.10">
    <property type="entry name" value="Tetracycline Repressor, domain 2"/>
    <property type="match status" value="1"/>
</dbReference>
<dbReference type="GO" id="GO:0003700">
    <property type="term" value="F:DNA-binding transcription factor activity"/>
    <property type="evidence" value="ECO:0007669"/>
    <property type="project" value="TreeGrafter"/>
</dbReference>
<organism evidence="5 6">
    <name type="scientific">Rothia kristinae</name>
    <dbReference type="NCBI Taxonomy" id="37923"/>
    <lineage>
        <taxon>Bacteria</taxon>
        <taxon>Bacillati</taxon>
        <taxon>Actinomycetota</taxon>
        <taxon>Actinomycetes</taxon>
        <taxon>Micrococcales</taxon>
        <taxon>Micrococcaceae</taxon>
        <taxon>Rothia</taxon>
    </lineage>
</organism>
<dbReference type="AlphaFoldDB" id="A0A199NSX4"/>
<dbReference type="GO" id="GO:0000976">
    <property type="term" value="F:transcription cis-regulatory region binding"/>
    <property type="evidence" value="ECO:0007669"/>
    <property type="project" value="TreeGrafter"/>
</dbReference>
<name>A0A199NSX4_9MICC</name>